<keyword evidence="4" id="KW-1185">Reference proteome</keyword>
<evidence type="ECO:0008006" key="5">
    <source>
        <dbReference type="Google" id="ProtNLM"/>
    </source>
</evidence>
<feature type="region of interest" description="Disordered" evidence="1">
    <location>
        <begin position="23"/>
        <end position="42"/>
    </location>
</feature>
<dbReference type="Proteomes" id="UP000635665">
    <property type="component" value="Unassembled WGS sequence"/>
</dbReference>
<evidence type="ECO:0000313" key="4">
    <source>
        <dbReference type="Proteomes" id="UP000635665"/>
    </source>
</evidence>
<feature type="signal peptide" evidence="2">
    <location>
        <begin position="1"/>
        <end position="21"/>
    </location>
</feature>
<dbReference type="RefSeq" id="WP_198638475.1">
    <property type="nucleotide sequence ID" value="NZ_JAEHNY010000006.1"/>
</dbReference>
<evidence type="ECO:0000256" key="2">
    <source>
        <dbReference type="SAM" id="SignalP"/>
    </source>
</evidence>
<evidence type="ECO:0000256" key="1">
    <source>
        <dbReference type="SAM" id="MobiDB-lite"/>
    </source>
</evidence>
<protein>
    <recommendedName>
        <fullName evidence="5">Lipoprotein</fullName>
    </recommendedName>
</protein>
<feature type="chain" id="PRO_5046192970" description="Lipoprotein" evidence="2">
    <location>
        <begin position="22"/>
        <end position="185"/>
    </location>
</feature>
<name>A0ABS0TG50_9FLAO</name>
<sequence>MKFYISILCLALMLVSCKNNSQNSDSGTQTEENNTTKFDSTNTSAGVDIQKKAEGNTKNNLGSLSAAISGNTYLKNNETNCSCYCLKFETDNRIELCLAEDKFYIEAKYNQAGDVVNFYYVKALNQENNQDIPWDKFDTNIPIAVLNQGQNGMLTLDWKGFSIDGELAVDYAIYGKKTLEGTYKK</sequence>
<organism evidence="3 4">
    <name type="scientific">Salegentibacter maritimus</name>
    <dbReference type="NCBI Taxonomy" id="2794347"/>
    <lineage>
        <taxon>Bacteria</taxon>
        <taxon>Pseudomonadati</taxon>
        <taxon>Bacteroidota</taxon>
        <taxon>Flavobacteriia</taxon>
        <taxon>Flavobacteriales</taxon>
        <taxon>Flavobacteriaceae</taxon>
        <taxon>Salegentibacter</taxon>
    </lineage>
</organism>
<gene>
    <name evidence="3" type="ORF">I6U50_08150</name>
</gene>
<dbReference type="EMBL" id="JAEHNY010000006">
    <property type="protein sequence ID" value="MBI6119993.1"/>
    <property type="molecule type" value="Genomic_DNA"/>
</dbReference>
<accession>A0ABS0TG50</accession>
<comment type="caution">
    <text evidence="3">The sequence shown here is derived from an EMBL/GenBank/DDBJ whole genome shotgun (WGS) entry which is preliminary data.</text>
</comment>
<proteinExistence type="predicted"/>
<keyword evidence="2" id="KW-0732">Signal</keyword>
<reference evidence="3 4" key="1">
    <citation type="submission" date="2020-12" db="EMBL/GenBank/DDBJ databases">
        <title>Salegentibacter orientalis sp. nov., isolated from costal sediment.</title>
        <authorList>
            <person name="Lian F.-B."/>
        </authorList>
    </citation>
    <scope>NUCLEOTIDE SEQUENCE [LARGE SCALE GENOMIC DNA]</scope>
    <source>
        <strain evidence="3 4">F60176</strain>
    </source>
</reference>
<dbReference type="PROSITE" id="PS51257">
    <property type="entry name" value="PROKAR_LIPOPROTEIN"/>
    <property type="match status" value="1"/>
</dbReference>
<evidence type="ECO:0000313" key="3">
    <source>
        <dbReference type="EMBL" id="MBI6119993.1"/>
    </source>
</evidence>